<dbReference type="EMBL" id="JANKHH010000003">
    <property type="protein sequence ID" value="MCR2833092.1"/>
    <property type="molecule type" value="Genomic_DNA"/>
</dbReference>
<dbReference type="PANTHER" id="PTHR30121:SF12">
    <property type="entry name" value="TYPE IV SECRETION SYSTEM PROTEIN CAGE"/>
    <property type="match status" value="1"/>
</dbReference>
<evidence type="ECO:0000313" key="7">
    <source>
        <dbReference type="EMBL" id="MCR2833092.1"/>
    </source>
</evidence>
<dbReference type="SUPFAM" id="SSF52540">
    <property type="entry name" value="P-loop containing nucleoside triphosphate hydrolases"/>
    <property type="match status" value="1"/>
</dbReference>
<dbReference type="Proteomes" id="UP001206067">
    <property type="component" value="Unassembled WGS sequence"/>
</dbReference>
<evidence type="ECO:0000256" key="3">
    <source>
        <dbReference type="ARBA" id="ARBA00022840"/>
    </source>
</evidence>
<dbReference type="RefSeq" id="WP_257594862.1">
    <property type="nucleotide sequence ID" value="NZ_JANKHH010000003.1"/>
</dbReference>
<evidence type="ECO:0000256" key="4">
    <source>
        <dbReference type="ARBA" id="ARBA00023026"/>
    </source>
</evidence>
<evidence type="ECO:0000259" key="6">
    <source>
        <dbReference type="SMART" id="SM00382"/>
    </source>
</evidence>
<keyword evidence="3" id="KW-0067">ATP-binding</keyword>
<dbReference type="InterPro" id="IPR003593">
    <property type="entry name" value="AAA+_ATPase"/>
</dbReference>
<dbReference type="PANTHER" id="PTHR30121">
    <property type="entry name" value="UNCHARACTERIZED PROTEIN YJGR-RELATED"/>
    <property type="match status" value="1"/>
</dbReference>
<comment type="similarity">
    <text evidence="1">Belongs to the TrbE/VirB4 family.</text>
</comment>
<keyword evidence="2" id="KW-0547">Nucleotide-binding</keyword>
<keyword evidence="4" id="KW-0843">Virulence</keyword>
<evidence type="ECO:0000313" key="8">
    <source>
        <dbReference type="Proteomes" id="UP001206067"/>
    </source>
</evidence>
<feature type="domain" description="AAA+ ATPase" evidence="6">
    <location>
        <begin position="437"/>
        <end position="693"/>
    </location>
</feature>
<dbReference type="SMART" id="SM00382">
    <property type="entry name" value="AAA"/>
    <property type="match status" value="1"/>
</dbReference>
<dbReference type="NCBIfam" id="TIGR00929">
    <property type="entry name" value="VirB4_CagE"/>
    <property type="match status" value="1"/>
</dbReference>
<dbReference type="InterPro" id="IPR004346">
    <property type="entry name" value="CagE_TrbE_VirB"/>
</dbReference>
<dbReference type="Gene3D" id="1.10.8.730">
    <property type="match status" value="1"/>
</dbReference>
<dbReference type="Pfam" id="PF19044">
    <property type="entry name" value="P-loop_TraG"/>
    <property type="match status" value="1"/>
</dbReference>
<reference evidence="7 8" key="1">
    <citation type="submission" date="2022-08" db="EMBL/GenBank/DDBJ databases">
        <title>Polyphasic taxonomy analysis of Qipengyuania sp.RS5-5.</title>
        <authorList>
            <person name="Xamxidin M."/>
            <person name="Wu M."/>
        </authorList>
    </citation>
    <scope>NUCLEOTIDE SEQUENCE [LARGE SCALE GENOMIC DNA]</scope>
    <source>
        <strain evidence="7 8">RS5-5</strain>
    </source>
</reference>
<dbReference type="InterPro" id="IPR027417">
    <property type="entry name" value="P-loop_NTPase"/>
</dbReference>
<evidence type="ECO:0000256" key="1">
    <source>
        <dbReference type="ARBA" id="ARBA00006512"/>
    </source>
</evidence>
<dbReference type="InterPro" id="IPR018145">
    <property type="entry name" value="CagE_TrbE_VirB_cntrl_dom"/>
</dbReference>
<dbReference type="Pfam" id="PF03135">
    <property type="entry name" value="CagE_TrbE_VirB"/>
    <property type="match status" value="1"/>
</dbReference>
<gene>
    <name evidence="7" type="ORF">NSO95_03970</name>
</gene>
<evidence type="ECO:0000256" key="2">
    <source>
        <dbReference type="ARBA" id="ARBA00022741"/>
    </source>
</evidence>
<dbReference type="Gene3D" id="3.40.50.300">
    <property type="entry name" value="P-loop containing nucleotide triphosphate hydrolases"/>
    <property type="match status" value="1"/>
</dbReference>
<protein>
    <recommendedName>
        <fullName evidence="5">Type IV secretion system protein virB4</fullName>
    </recommendedName>
</protein>
<evidence type="ECO:0000256" key="5">
    <source>
        <dbReference type="ARBA" id="ARBA00023635"/>
    </source>
</evidence>
<accession>A0ABT1XPD8</accession>
<sequence>MSKWIGAAAWSAKEARAGDRLPYARLIDANTLLLRDGSVMTAIQVPGLLFETEDTIALNAHAATREVVLRSTLDARFVMYHHVVRRRVVVELDAEFDDPLSAHIDRRWKERLGKGALFINDQFVTLIRRPARGKAGLAERASKFFKGKRDADYEYDEKDVRALKAAATGLVASLQSYGAAILGEYEAHEGRTNSELLELLSALYNGEMRPVRRPSDETDIGHMLPYRRVSFGLDAMEQRGADDPDFSAILSLKDYPDATSPGLLDGLLRLPFEMIVTESYAPYERQSARERMDLAIRRLRSADEEAVAERQDMLAARDALGNGAVGFGDHHLSVLVRESDLARLDEASAACAAALADTGAIAVREDTNLEPAFWAQFPGNEGYIVRRSMISSANMASFGSLHGFALGQAHGNHWGDAVTLLETTSATPFFFNFHHGDLGNFSVIGPSGSGKTVVMNFLAAQAQKFSPRTILFDKDRGGELFIRGIGGRYDRINAGEPTGFNPMALPDTPVNRAFLRDWLGVLLKAEGPEEAATIAEAVDATYANDPSLRRLRHFKELLSGTRRPQPGDLADRLAAWIGEGENGWLFDNAQDRLDLDNRVLGFDMTALLENPKLRTPTMMYLFHRIDERLDGHPTMILIDEGWKALDDEVFAARIRDWLKTLRKRNALVGFATQSARDALESRISTALVEQTATMVFMPNSRARAEDYCDGFGLTEQELAIIRSLPAHSRCFLVRQPDASVVVRLDLSNAPEVLMILSGREASVRRVDLLREAVGDAPSDWYPALTGHNWPGLGAGSDSDDMSLWEAAE</sequence>
<comment type="caution">
    <text evidence="7">The sequence shown here is derived from an EMBL/GenBank/DDBJ whole genome shotgun (WGS) entry which is preliminary data.</text>
</comment>
<dbReference type="InterPro" id="IPR043964">
    <property type="entry name" value="P-loop_TraG"/>
</dbReference>
<keyword evidence="8" id="KW-1185">Reference proteome</keyword>
<organism evidence="7 8">
    <name type="scientific">Parerythrobacter lacustris</name>
    <dbReference type="NCBI Taxonomy" id="2969984"/>
    <lineage>
        <taxon>Bacteria</taxon>
        <taxon>Pseudomonadati</taxon>
        <taxon>Pseudomonadota</taxon>
        <taxon>Alphaproteobacteria</taxon>
        <taxon>Sphingomonadales</taxon>
        <taxon>Erythrobacteraceae</taxon>
        <taxon>Parerythrobacter</taxon>
    </lineage>
</organism>
<proteinExistence type="inferred from homology"/>
<name>A0ABT1XPD8_9SPHN</name>
<dbReference type="InterPro" id="IPR051162">
    <property type="entry name" value="T4SS_component"/>
</dbReference>